<dbReference type="Pfam" id="PF13531">
    <property type="entry name" value="SBP_bac_11"/>
    <property type="match status" value="1"/>
</dbReference>
<evidence type="ECO:0000256" key="1">
    <source>
        <dbReference type="ARBA" id="ARBA00009175"/>
    </source>
</evidence>
<feature type="signal peptide" evidence="7">
    <location>
        <begin position="1"/>
        <end position="22"/>
    </location>
</feature>
<dbReference type="CDD" id="cd13536">
    <property type="entry name" value="PBP2_EcModA"/>
    <property type="match status" value="1"/>
</dbReference>
<dbReference type="Proteomes" id="UP000241771">
    <property type="component" value="Unassembled WGS sequence"/>
</dbReference>
<keyword evidence="3 6" id="KW-0479">Metal-binding</keyword>
<proteinExistence type="inferred from homology"/>
<dbReference type="GO" id="GO:1901359">
    <property type="term" value="F:tungstate binding"/>
    <property type="evidence" value="ECO:0007669"/>
    <property type="project" value="UniProtKB-ARBA"/>
</dbReference>
<evidence type="ECO:0000256" key="7">
    <source>
        <dbReference type="SAM" id="SignalP"/>
    </source>
</evidence>
<dbReference type="GO" id="GO:0015689">
    <property type="term" value="P:molybdate ion transport"/>
    <property type="evidence" value="ECO:0007669"/>
    <property type="project" value="InterPro"/>
</dbReference>
<feature type="binding site" evidence="6">
    <location>
        <position position="146"/>
    </location>
    <ligand>
        <name>molybdate</name>
        <dbReference type="ChEBI" id="CHEBI:36264"/>
    </ligand>
</feature>
<dbReference type="SUPFAM" id="SSF53850">
    <property type="entry name" value="Periplasmic binding protein-like II"/>
    <property type="match status" value="1"/>
</dbReference>
<dbReference type="PANTHER" id="PTHR30632:SF17">
    <property type="entry name" value="MOLYBDATE-BINDING PROTEIN MODA"/>
    <property type="match status" value="1"/>
</dbReference>
<dbReference type="GO" id="GO:0030973">
    <property type="term" value="F:molybdate ion binding"/>
    <property type="evidence" value="ECO:0007669"/>
    <property type="project" value="TreeGrafter"/>
</dbReference>
<comment type="subunit">
    <text evidence="5">The complex is composed of two ATP-binding proteins (ModC), two transmembrane proteins (ModB) and a solute-binding protein (ModA).</text>
</comment>
<evidence type="ECO:0000256" key="2">
    <source>
        <dbReference type="ARBA" id="ARBA00022505"/>
    </source>
</evidence>
<evidence type="ECO:0000313" key="9">
    <source>
        <dbReference type="Proteomes" id="UP000241771"/>
    </source>
</evidence>
<evidence type="ECO:0000256" key="6">
    <source>
        <dbReference type="PIRSR" id="PIRSR004846-1"/>
    </source>
</evidence>
<dbReference type="InterPro" id="IPR005950">
    <property type="entry name" value="ModA"/>
</dbReference>
<feature type="binding site" evidence="6">
    <location>
        <position position="191"/>
    </location>
    <ligand>
        <name>molybdate</name>
        <dbReference type="ChEBI" id="CHEBI:36264"/>
    </ligand>
</feature>
<organism evidence="8 9">
    <name type="scientific">Photobacterium sanctipauli</name>
    <dbReference type="NCBI Taxonomy" id="1342794"/>
    <lineage>
        <taxon>Bacteria</taxon>
        <taxon>Pseudomonadati</taxon>
        <taxon>Pseudomonadota</taxon>
        <taxon>Gammaproteobacteria</taxon>
        <taxon>Vibrionales</taxon>
        <taxon>Vibrionaceae</taxon>
        <taxon>Photobacterium</taxon>
    </lineage>
</organism>
<dbReference type="PANTHER" id="PTHR30632">
    <property type="entry name" value="MOLYBDATE-BINDING PERIPLASMIC PROTEIN"/>
    <property type="match status" value="1"/>
</dbReference>
<gene>
    <name evidence="8" type="ORF">C9I98_00875</name>
</gene>
<dbReference type="GO" id="GO:0046872">
    <property type="term" value="F:metal ion binding"/>
    <property type="evidence" value="ECO:0007669"/>
    <property type="project" value="UniProtKB-KW"/>
</dbReference>
<reference evidence="8 9" key="1">
    <citation type="submission" date="2018-01" db="EMBL/GenBank/DDBJ databases">
        <title>Whole genome sequencing of Histamine producing bacteria.</title>
        <authorList>
            <person name="Butler K."/>
        </authorList>
    </citation>
    <scope>NUCLEOTIDE SEQUENCE [LARGE SCALE GENOMIC DNA]</scope>
    <source>
        <strain evidence="8 9">DSM 100436</strain>
    </source>
</reference>
<dbReference type="PIRSF" id="PIRSF004846">
    <property type="entry name" value="ModA"/>
    <property type="match status" value="1"/>
</dbReference>
<dbReference type="GO" id="GO:0030288">
    <property type="term" value="C:outer membrane-bounded periplasmic space"/>
    <property type="evidence" value="ECO:0007669"/>
    <property type="project" value="TreeGrafter"/>
</dbReference>
<dbReference type="Gene3D" id="3.40.190.10">
    <property type="entry name" value="Periplasmic binding protein-like II"/>
    <property type="match status" value="2"/>
</dbReference>
<dbReference type="RefSeq" id="WP_107271451.1">
    <property type="nucleotide sequence ID" value="NZ_JGVO01000400.1"/>
</dbReference>
<keyword evidence="4 7" id="KW-0732">Signal</keyword>
<dbReference type="EMBL" id="PYMA01000001">
    <property type="protein sequence ID" value="PSW21853.1"/>
    <property type="molecule type" value="Genomic_DNA"/>
</dbReference>
<dbReference type="FunFam" id="3.40.190.10:FF:000035">
    <property type="entry name" value="Molybdate ABC transporter substrate-binding protein"/>
    <property type="match status" value="1"/>
</dbReference>
<feature type="binding site" evidence="6">
    <location>
        <position position="173"/>
    </location>
    <ligand>
        <name>molybdate</name>
        <dbReference type="ChEBI" id="CHEBI:36264"/>
    </ligand>
</feature>
<evidence type="ECO:0000256" key="3">
    <source>
        <dbReference type="ARBA" id="ARBA00022723"/>
    </source>
</evidence>
<evidence type="ECO:0000313" key="8">
    <source>
        <dbReference type="EMBL" id="PSW21853.1"/>
    </source>
</evidence>
<keyword evidence="2 6" id="KW-0500">Molybdenum</keyword>
<feature type="chain" id="PRO_5015690948" evidence="7">
    <location>
        <begin position="23"/>
        <end position="255"/>
    </location>
</feature>
<keyword evidence="9" id="KW-1185">Reference proteome</keyword>
<evidence type="ECO:0000256" key="4">
    <source>
        <dbReference type="ARBA" id="ARBA00022729"/>
    </source>
</evidence>
<name>A0A2T3NZZ6_9GAMM</name>
<feature type="binding site" evidence="6">
    <location>
        <position position="33"/>
    </location>
    <ligand>
        <name>molybdate</name>
        <dbReference type="ChEBI" id="CHEBI:36264"/>
    </ligand>
</feature>
<accession>A0A2T3NZZ6</accession>
<dbReference type="NCBIfam" id="TIGR01256">
    <property type="entry name" value="modA"/>
    <property type="match status" value="1"/>
</dbReference>
<protein>
    <submittedName>
        <fullName evidence="8">Molybdate ABC transporter substrate-binding protein</fullName>
    </submittedName>
</protein>
<dbReference type="OrthoDB" id="9785015at2"/>
<comment type="similarity">
    <text evidence="1">Belongs to the bacterial solute-binding protein ModA family.</text>
</comment>
<feature type="binding site" evidence="6">
    <location>
        <position position="60"/>
    </location>
    <ligand>
        <name>molybdate</name>
        <dbReference type="ChEBI" id="CHEBI:36264"/>
    </ligand>
</feature>
<sequence>MKRWWAYGALAGVLCFSSAIQAGERVTVFAAASLTNALNDVAAAYQQKSGVKAIFSYASSSSLARQISQGAPADIYISANEKWMDYVEQQQAIEPDTRKTLLNNSLVLVAPNSYPQDEITLSASWNIADALQGTRLAVGDPNHVPAGIYTKESLKALALWQQAERVMARANNVRSALLLVERQEAMLGIVYKTDALISKNVKVVAEIPQQTHSPISYPVAIVKDKSNSKVQGFYDYLVSDEAAAIFAQYGFGEVE</sequence>
<comment type="caution">
    <text evidence="8">The sequence shown here is derived from an EMBL/GenBank/DDBJ whole genome shotgun (WGS) entry which is preliminary data.</text>
</comment>
<dbReference type="AlphaFoldDB" id="A0A2T3NZZ6"/>
<evidence type="ECO:0000256" key="5">
    <source>
        <dbReference type="ARBA" id="ARBA00062515"/>
    </source>
</evidence>
<dbReference type="NCBIfam" id="NF007958">
    <property type="entry name" value="PRK10677.1"/>
    <property type="match status" value="1"/>
</dbReference>
<dbReference type="InterPro" id="IPR050682">
    <property type="entry name" value="ModA/WtpA"/>
</dbReference>